<protein>
    <submittedName>
        <fullName evidence="4">G11506 protein</fullName>
    </submittedName>
</protein>
<dbReference type="Proteomes" id="UP001497392">
    <property type="component" value="Unassembled WGS sequence"/>
</dbReference>
<proteinExistence type="predicted"/>
<dbReference type="PANTHER" id="PTHR12416">
    <property type="entry name" value="RRNA-PROCESSING PROTEIN UTP23 HOMOLOG"/>
    <property type="match status" value="1"/>
</dbReference>
<feature type="region of interest" description="Disordered" evidence="2">
    <location>
        <begin position="163"/>
        <end position="248"/>
    </location>
</feature>
<evidence type="ECO:0000313" key="5">
    <source>
        <dbReference type="Proteomes" id="UP001497392"/>
    </source>
</evidence>
<dbReference type="EMBL" id="CAXHTA020000018">
    <property type="protein sequence ID" value="CAL5228383.1"/>
    <property type="molecule type" value="Genomic_DNA"/>
</dbReference>
<name>A0ABP1GDT0_9CHLO</name>
<sequence length="248" mass="27214">MRRLKHKHTRRSIHFYEINYGFRKPYKVILDGNFVHALRETRMGEPAELLAKLLGAPVKCYLTRCSLLELKALGAPFSDTLGAARKAGLHLSCGHDDRALSTAECILDNIGKTNPEHYIVATQERALRQTLGGLPGGASIFTNVNGVHMEPPSEAQRNAIEQAGEASMGVSKHERAAEAMQQLPALQRGPREKSIFRRKGAKGPNPLSVQKKKRPERDAAGSDHADAGSKPKRKRSRKKATDEAGANV</sequence>
<evidence type="ECO:0000256" key="1">
    <source>
        <dbReference type="ARBA" id="ARBA00023242"/>
    </source>
</evidence>
<keyword evidence="1" id="KW-0539">Nucleus</keyword>
<reference evidence="4 5" key="1">
    <citation type="submission" date="2024-06" db="EMBL/GenBank/DDBJ databases">
        <authorList>
            <person name="Kraege A."/>
            <person name="Thomma B."/>
        </authorList>
    </citation>
    <scope>NUCLEOTIDE SEQUENCE [LARGE SCALE GENOMIC DNA]</scope>
</reference>
<dbReference type="CDD" id="cd08553">
    <property type="entry name" value="PIN_Fcf1-like"/>
    <property type="match status" value="1"/>
</dbReference>
<feature type="domain" description="UTP23 sensor motif region" evidence="3">
    <location>
        <begin position="197"/>
        <end position="213"/>
    </location>
</feature>
<organism evidence="4 5">
    <name type="scientific">Coccomyxa viridis</name>
    <dbReference type="NCBI Taxonomy" id="1274662"/>
    <lineage>
        <taxon>Eukaryota</taxon>
        <taxon>Viridiplantae</taxon>
        <taxon>Chlorophyta</taxon>
        <taxon>core chlorophytes</taxon>
        <taxon>Trebouxiophyceae</taxon>
        <taxon>Trebouxiophyceae incertae sedis</taxon>
        <taxon>Coccomyxaceae</taxon>
        <taxon>Coccomyxa</taxon>
    </lineage>
</organism>
<gene>
    <name evidence="4" type="primary">g11506</name>
    <name evidence="4" type="ORF">VP750_LOCUS10289</name>
</gene>
<keyword evidence="5" id="KW-1185">Reference proteome</keyword>
<dbReference type="Pfam" id="PF24779">
    <property type="entry name" value="UTP23_sensor"/>
    <property type="match status" value="1"/>
</dbReference>
<comment type="caution">
    <text evidence="4">The sequence shown here is derived from an EMBL/GenBank/DDBJ whole genome shotgun (WGS) entry which is preliminary data.</text>
</comment>
<evidence type="ECO:0000256" key="2">
    <source>
        <dbReference type="SAM" id="MobiDB-lite"/>
    </source>
</evidence>
<evidence type="ECO:0000259" key="3">
    <source>
        <dbReference type="Pfam" id="PF24779"/>
    </source>
</evidence>
<dbReference type="InterPro" id="IPR057776">
    <property type="entry name" value="UTP23_sensor"/>
</dbReference>
<feature type="compositionally biased region" description="Basic and acidic residues" evidence="2">
    <location>
        <begin position="215"/>
        <end position="229"/>
    </location>
</feature>
<evidence type="ECO:0000313" key="4">
    <source>
        <dbReference type="EMBL" id="CAL5228383.1"/>
    </source>
</evidence>
<accession>A0ABP1GDT0</accession>
<dbReference type="InterPro" id="IPR006984">
    <property type="entry name" value="Fcf1/UTP23"/>
</dbReference>
<dbReference type="Pfam" id="PF04900">
    <property type="entry name" value="Fcf1"/>
    <property type="match status" value="1"/>
</dbReference>
<dbReference type="Gene3D" id="3.40.50.1010">
    <property type="entry name" value="5'-nuclease"/>
    <property type="match status" value="1"/>
</dbReference>